<keyword evidence="3" id="KW-1185">Reference proteome</keyword>
<comment type="caution">
    <text evidence="2">The sequence shown here is derived from an EMBL/GenBank/DDBJ whole genome shotgun (WGS) entry which is preliminary data.</text>
</comment>
<evidence type="ECO:0000256" key="1">
    <source>
        <dbReference type="SAM" id="SignalP"/>
    </source>
</evidence>
<evidence type="ECO:0000313" key="2">
    <source>
        <dbReference type="EMBL" id="KAA0693851.1"/>
    </source>
</evidence>
<dbReference type="OrthoDB" id="8905050at2"/>
<protein>
    <recommendedName>
        <fullName evidence="4">Lipoprotein</fullName>
    </recommendedName>
</protein>
<dbReference type="Proteomes" id="UP000463138">
    <property type="component" value="Unassembled WGS sequence"/>
</dbReference>
<gene>
    <name evidence="2" type="ORF">DT594_11010</name>
</gene>
<feature type="signal peptide" evidence="1">
    <location>
        <begin position="1"/>
        <end position="22"/>
    </location>
</feature>
<reference evidence="2 3" key="1">
    <citation type="submission" date="2018-07" db="EMBL/GenBank/DDBJ databases">
        <title>Pseudomonas laoshanensis sp. nov., isolated from soil.</title>
        <authorList>
            <person name="Sun J."/>
            <person name="Yu L."/>
            <person name="Wang M."/>
            <person name="Zhang C."/>
        </authorList>
    </citation>
    <scope>NUCLEOTIDE SEQUENCE [LARGE SCALE GENOMIC DNA]</scope>
    <source>
        <strain evidence="2 3">Y22</strain>
    </source>
</reference>
<evidence type="ECO:0008006" key="4">
    <source>
        <dbReference type="Google" id="ProtNLM"/>
    </source>
</evidence>
<name>A0A7V7KUP0_9GAMM</name>
<evidence type="ECO:0000313" key="3">
    <source>
        <dbReference type="Proteomes" id="UP000463138"/>
    </source>
</evidence>
<accession>A0A7V7KUP0</accession>
<dbReference type="AlphaFoldDB" id="A0A7V7KUP0"/>
<keyword evidence="1" id="KW-0732">Signal</keyword>
<dbReference type="PROSITE" id="PS51257">
    <property type="entry name" value="PROKAR_LIPOPROTEIN"/>
    <property type="match status" value="1"/>
</dbReference>
<proteinExistence type="predicted"/>
<feature type="chain" id="PRO_5031304136" description="Lipoprotein" evidence="1">
    <location>
        <begin position="23"/>
        <end position="147"/>
    </location>
</feature>
<sequence length="147" mass="16747">MLPVRRILLCWLAVGTIALMTAGCGSQSADERLNLKLDELQDGLEARSTDRVMDVLHSDFQARGELDRDWARRTMTLMFLQNQRVNVLVINQETAIDPVYDGQAVTQAQVSLSGAERFIPDSARVYSVTLNWLEEDGDWQLHRLTWK</sequence>
<dbReference type="EMBL" id="QOVF01000003">
    <property type="protein sequence ID" value="KAA0693851.1"/>
    <property type="molecule type" value="Genomic_DNA"/>
</dbReference>
<dbReference type="RefSeq" id="WP_149332719.1">
    <property type="nucleotide sequence ID" value="NZ_QOVF01000003.1"/>
</dbReference>
<organism evidence="2 3">
    <name type="scientific">Halopseudomonas laoshanensis</name>
    <dbReference type="NCBI Taxonomy" id="2268758"/>
    <lineage>
        <taxon>Bacteria</taxon>
        <taxon>Pseudomonadati</taxon>
        <taxon>Pseudomonadota</taxon>
        <taxon>Gammaproteobacteria</taxon>
        <taxon>Pseudomonadales</taxon>
        <taxon>Pseudomonadaceae</taxon>
        <taxon>Halopseudomonas</taxon>
    </lineage>
</organism>